<comment type="caution">
    <text evidence="3">The sequence shown here is derived from an EMBL/GenBank/DDBJ whole genome shotgun (WGS) entry which is preliminary data.</text>
</comment>
<dbReference type="InterPro" id="IPR029063">
    <property type="entry name" value="SAM-dependent_MTases_sf"/>
</dbReference>
<dbReference type="PANTHER" id="PTHR43861">
    <property type="entry name" value="TRANS-ACONITATE 2-METHYLTRANSFERASE-RELATED"/>
    <property type="match status" value="1"/>
</dbReference>
<keyword evidence="1 3" id="KW-0808">Transferase</keyword>
<accession>A0A6L5YAX6</accession>
<dbReference type="CDD" id="cd02440">
    <property type="entry name" value="AdoMet_MTases"/>
    <property type="match status" value="1"/>
</dbReference>
<evidence type="ECO:0000256" key="1">
    <source>
        <dbReference type="ARBA" id="ARBA00022679"/>
    </source>
</evidence>
<evidence type="ECO:0000313" key="3">
    <source>
        <dbReference type="EMBL" id="MST55466.1"/>
    </source>
</evidence>
<evidence type="ECO:0000259" key="2">
    <source>
        <dbReference type="Pfam" id="PF13649"/>
    </source>
</evidence>
<dbReference type="Gene3D" id="3.40.50.150">
    <property type="entry name" value="Vaccinia Virus protein VP39"/>
    <property type="match status" value="1"/>
</dbReference>
<keyword evidence="3" id="KW-0489">Methyltransferase</keyword>
<dbReference type="Proteomes" id="UP000473699">
    <property type="component" value="Unassembled WGS sequence"/>
</dbReference>
<keyword evidence="4" id="KW-1185">Reference proteome</keyword>
<sequence length="224" mass="25154">MKKNYYAENLNSQKLYQVYETSLLRIRQYLEAEIEFVRTRLSGRERVLELGAGYGRIVRELAPFCASIVGVDISEENVKLGKRYLKNFPNADMVTMDVHDMSFDCQFDVVLCLQNGLSAMKADDKVVRTIIGLLAPGGAAYFSSYSAKFWDFRLKWFEEQASKGLLGAIDPEKTKDGVIVCADGFKAATHTPDDFERIGAASGFPYQVTEVDDSSVFLIIHKTS</sequence>
<reference evidence="3 4" key="1">
    <citation type="submission" date="2019-08" db="EMBL/GenBank/DDBJ databases">
        <title>In-depth cultivation of the pig gut microbiome towards novel bacterial diversity and tailored functional studies.</title>
        <authorList>
            <person name="Wylensek D."/>
            <person name="Hitch T.C.A."/>
            <person name="Clavel T."/>
        </authorList>
    </citation>
    <scope>NUCLEOTIDE SEQUENCE [LARGE SCALE GENOMIC DNA]</scope>
    <source>
        <strain evidence="3 4">SM-530-WT-4B</strain>
    </source>
</reference>
<dbReference type="EMBL" id="VUNH01000004">
    <property type="protein sequence ID" value="MST55466.1"/>
    <property type="molecule type" value="Genomic_DNA"/>
</dbReference>
<dbReference type="SUPFAM" id="SSF53335">
    <property type="entry name" value="S-adenosyl-L-methionine-dependent methyltransferases"/>
    <property type="match status" value="1"/>
</dbReference>
<gene>
    <name evidence="3" type="ORF">FYJ74_05380</name>
</gene>
<organism evidence="3 4">
    <name type="scientific">Pyramidobacter porci</name>
    <dbReference type="NCBI Taxonomy" id="2605789"/>
    <lineage>
        <taxon>Bacteria</taxon>
        <taxon>Thermotogati</taxon>
        <taxon>Synergistota</taxon>
        <taxon>Synergistia</taxon>
        <taxon>Synergistales</taxon>
        <taxon>Dethiosulfovibrionaceae</taxon>
        <taxon>Pyramidobacter</taxon>
    </lineage>
</organism>
<proteinExistence type="predicted"/>
<protein>
    <submittedName>
        <fullName evidence="3">Class I SAM-dependent methyltransferase</fullName>
    </submittedName>
</protein>
<feature type="domain" description="Methyltransferase" evidence="2">
    <location>
        <begin position="47"/>
        <end position="138"/>
    </location>
</feature>
<dbReference type="Pfam" id="PF13649">
    <property type="entry name" value="Methyltransf_25"/>
    <property type="match status" value="1"/>
</dbReference>
<dbReference type="InterPro" id="IPR041698">
    <property type="entry name" value="Methyltransf_25"/>
</dbReference>
<dbReference type="RefSeq" id="WP_154528557.1">
    <property type="nucleotide sequence ID" value="NZ_VUNH01000004.1"/>
</dbReference>
<dbReference type="GO" id="GO:0032259">
    <property type="term" value="P:methylation"/>
    <property type="evidence" value="ECO:0007669"/>
    <property type="project" value="UniProtKB-KW"/>
</dbReference>
<evidence type="ECO:0000313" key="4">
    <source>
        <dbReference type="Proteomes" id="UP000473699"/>
    </source>
</evidence>
<dbReference type="GO" id="GO:0008168">
    <property type="term" value="F:methyltransferase activity"/>
    <property type="evidence" value="ECO:0007669"/>
    <property type="project" value="UniProtKB-KW"/>
</dbReference>
<name>A0A6L5YAX6_9BACT</name>
<dbReference type="AlphaFoldDB" id="A0A6L5YAX6"/>